<comment type="caution">
    <text evidence="3">The sequence shown here is derived from an EMBL/GenBank/DDBJ whole genome shotgun (WGS) entry which is preliminary data.</text>
</comment>
<name>A0A9D2B0F8_9GAMM</name>
<dbReference type="InterPro" id="IPR036388">
    <property type="entry name" value="WH-like_DNA-bd_sf"/>
</dbReference>
<sequence length="501" mass="54543">MQSPSRKLSLPPSAAAARASSSAGPVSAEEMASRRARIAAAVASAMGDSKTAERSSERASGYGRRGREYGADFDFDQGRGRGRGRGYGQGQGRGYGQGQGRGQGFGQGRGAGRFDEREQGAVARPWGQANERGSGSRAEGGARSERRSSSSHDRAVIDVHQVFDSSVPVGQMVSLPVVELSDKGAMVDAAELGHLFIPRSQLPAEVHLGDALRVFIYQHSGRFLATAKRPYFELGMTGRLKVTAIDHETVYLDMGIPKELVLPRSEQRRQFRVDDDALVLIAIDDKGRLYASQCFNRFIRDRAQPHEFTPQQKVKLVAVAHTPLGYRVIVDDSVYGLIYSSEQHGEIQIGKRYEGYVTTVRPDGRLDVSLQISGRQGVEQAAEDILQALYYSHGHLHFNDKSDPQEIEDYLHMSKGRFKKAIGFLYKEKLIIINDDGIDLTDQGRDYLQARLSADAAGDSTGSGAASESAEDSGSKPKIVAEIDETASSRVFSEAAQAAEE</sequence>
<dbReference type="InterPro" id="IPR040764">
    <property type="entry name" value="CvfB_WH"/>
</dbReference>
<dbReference type="PANTHER" id="PTHR37296">
    <property type="entry name" value="CONSERVED VIRULENCE FACTOR B"/>
    <property type="match status" value="1"/>
</dbReference>
<proteinExistence type="predicted"/>
<dbReference type="GO" id="GO:0003676">
    <property type="term" value="F:nucleic acid binding"/>
    <property type="evidence" value="ECO:0007669"/>
    <property type="project" value="InterPro"/>
</dbReference>
<dbReference type="InterPro" id="IPR012340">
    <property type="entry name" value="NA-bd_OB-fold"/>
</dbReference>
<dbReference type="InterPro" id="IPR039566">
    <property type="entry name" value="CvfB_S1_st"/>
</dbReference>
<evidence type="ECO:0000256" key="1">
    <source>
        <dbReference type="SAM" id="MobiDB-lite"/>
    </source>
</evidence>
<organism evidence="3 4">
    <name type="scientific">Candidatus Anaerobiospirillum pullistercoris</name>
    <dbReference type="NCBI Taxonomy" id="2838452"/>
    <lineage>
        <taxon>Bacteria</taxon>
        <taxon>Pseudomonadati</taxon>
        <taxon>Pseudomonadota</taxon>
        <taxon>Gammaproteobacteria</taxon>
        <taxon>Aeromonadales</taxon>
        <taxon>Succinivibrionaceae</taxon>
        <taxon>Anaerobiospirillum</taxon>
    </lineage>
</organism>
<evidence type="ECO:0000313" key="4">
    <source>
        <dbReference type="Proteomes" id="UP000886829"/>
    </source>
</evidence>
<dbReference type="Gene3D" id="1.10.10.10">
    <property type="entry name" value="Winged helix-like DNA-binding domain superfamily/Winged helix DNA-binding domain"/>
    <property type="match status" value="1"/>
</dbReference>
<dbReference type="Pfam" id="PF17783">
    <property type="entry name" value="WHD_CvfB"/>
    <property type="match status" value="1"/>
</dbReference>
<dbReference type="EMBL" id="DXEV01000077">
    <property type="protein sequence ID" value="HIX56590.1"/>
    <property type="molecule type" value="Genomic_DNA"/>
</dbReference>
<dbReference type="Gene3D" id="2.40.50.140">
    <property type="entry name" value="Nucleic acid-binding proteins"/>
    <property type="match status" value="2"/>
</dbReference>
<gene>
    <name evidence="3" type="ORF">H9850_03850</name>
</gene>
<evidence type="ECO:0000313" key="3">
    <source>
        <dbReference type="EMBL" id="HIX56590.1"/>
    </source>
</evidence>
<dbReference type="InterPro" id="IPR014464">
    <property type="entry name" value="CvfB_fam"/>
</dbReference>
<feature type="region of interest" description="Disordered" evidence="1">
    <location>
        <begin position="456"/>
        <end position="478"/>
    </location>
</feature>
<dbReference type="Pfam" id="PF13509">
    <property type="entry name" value="S1_2"/>
    <property type="match status" value="1"/>
</dbReference>
<feature type="compositionally biased region" description="Low complexity" evidence="1">
    <location>
        <begin position="1"/>
        <end position="30"/>
    </location>
</feature>
<feature type="domain" description="S1 motif" evidence="2">
    <location>
        <begin position="309"/>
        <end position="371"/>
    </location>
</feature>
<dbReference type="SMART" id="SM00316">
    <property type="entry name" value="S1"/>
    <property type="match status" value="2"/>
</dbReference>
<dbReference type="InterPro" id="IPR003029">
    <property type="entry name" value="S1_domain"/>
</dbReference>
<dbReference type="PANTHER" id="PTHR37296:SF1">
    <property type="entry name" value="CONSERVED VIRULENCE FACTOR B"/>
    <property type="match status" value="1"/>
</dbReference>
<reference evidence="3" key="2">
    <citation type="submission" date="2021-04" db="EMBL/GenBank/DDBJ databases">
        <authorList>
            <person name="Gilroy R."/>
        </authorList>
    </citation>
    <scope>NUCLEOTIDE SEQUENCE</scope>
    <source>
        <strain evidence="3">USASDec5-558</strain>
    </source>
</reference>
<evidence type="ECO:0000259" key="2">
    <source>
        <dbReference type="SMART" id="SM00316"/>
    </source>
</evidence>
<dbReference type="Proteomes" id="UP000886829">
    <property type="component" value="Unassembled WGS sequence"/>
</dbReference>
<feature type="compositionally biased region" description="Low complexity" evidence="1">
    <location>
        <begin position="456"/>
        <end position="468"/>
    </location>
</feature>
<protein>
    <recommendedName>
        <fullName evidence="2">S1 motif domain-containing protein</fullName>
    </recommendedName>
</protein>
<dbReference type="AlphaFoldDB" id="A0A9D2B0F8"/>
<feature type="domain" description="S1 motif" evidence="2">
    <location>
        <begin position="168"/>
        <end position="228"/>
    </location>
</feature>
<accession>A0A9D2B0F8</accession>
<feature type="region of interest" description="Disordered" evidence="1">
    <location>
        <begin position="1"/>
        <end position="153"/>
    </location>
</feature>
<reference evidence="3" key="1">
    <citation type="journal article" date="2021" name="PeerJ">
        <title>Extensive microbial diversity within the chicken gut microbiome revealed by metagenomics and culture.</title>
        <authorList>
            <person name="Gilroy R."/>
            <person name="Ravi A."/>
            <person name="Getino M."/>
            <person name="Pursley I."/>
            <person name="Horton D.L."/>
            <person name="Alikhan N.F."/>
            <person name="Baker D."/>
            <person name="Gharbi K."/>
            <person name="Hall N."/>
            <person name="Watson M."/>
            <person name="Adriaenssens E.M."/>
            <person name="Foster-Nyarko E."/>
            <person name="Jarju S."/>
            <person name="Secka A."/>
            <person name="Antonio M."/>
            <person name="Oren A."/>
            <person name="Chaudhuri R.R."/>
            <person name="La Ragione R."/>
            <person name="Hildebrand F."/>
            <person name="Pallen M.J."/>
        </authorList>
    </citation>
    <scope>NUCLEOTIDE SEQUENCE</scope>
    <source>
        <strain evidence="3">USASDec5-558</strain>
    </source>
</reference>
<feature type="compositionally biased region" description="Gly residues" evidence="1">
    <location>
        <begin position="85"/>
        <end position="111"/>
    </location>
</feature>
<feature type="compositionally biased region" description="Basic and acidic residues" evidence="1">
    <location>
        <begin position="140"/>
        <end position="153"/>
    </location>
</feature>